<reference evidence="1" key="2">
    <citation type="journal article" date="2015" name="Fish Shellfish Immunol.">
        <title>Early steps in the European eel (Anguilla anguilla)-Vibrio vulnificus interaction in the gills: Role of the RtxA13 toxin.</title>
        <authorList>
            <person name="Callol A."/>
            <person name="Pajuelo D."/>
            <person name="Ebbesson L."/>
            <person name="Teles M."/>
            <person name="MacKenzie S."/>
            <person name="Amaro C."/>
        </authorList>
    </citation>
    <scope>NUCLEOTIDE SEQUENCE</scope>
</reference>
<accession>A0A0E9T339</accession>
<evidence type="ECO:0000313" key="1">
    <source>
        <dbReference type="EMBL" id="JAH48036.1"/>
    </source>
</evidence>
<dbReference type="EMBL" id="GBXM01060541">
    <property type="protein sequence ID" value="JAH48036.1"/>
    <property type="molecule type" value="Transcribed_RNA"/>
</dbReference>
<dbReference type="AlphaFoldDB" id="A0A0E9T339"/>
<sequence length="86" mass="9961">MFKTQNGHRRLMHHTSLVLKGEVWMALSSTNRCWATFIQCLYYLLQSTCLLGLQCMQNISCFLRDSNRDTAFADNSFVNSVFYGEP</sequence>
<proteinExistence type="predicted"/>
<protein>
    <submittedName>
        <fullName evidence="1">Uncharacterized protein</fullName>
    </submittedName>
</protein>
<organism evidence="1">
    <name type="scientific">Anguilla anguilla</name>
    <name type="common">European freshwater eel</name>
    <name type="synonym">Muraena anguilla</name>
    <dbReference type="NCBI Taxonomy" id="7936"/>
    <lineage>
        <taxon>Eukaryota</taxon>
        <taxon>Metazoa</taxon>
        <taxon>Chordata</taxon>
        <taxon>Craniata</taxon>
        <taxon>Vertebrata</taxon>
        <taxon>Euteleostomi</taxon>
        <taxon>Actinopterygii</taxon>
        <taxon>Neopterygii</taxon>
        <taxon>Teleostei</taxon>
        <taxon>Anguilliformes</taxon>
        <taxon>Anguillidae</taxon>
        <taxon>Anguilla</taxon>
    </lineage>
</organism>
<reference evidence="1" key="1">
    <citation type="submission" date="2014-11" db="EMBL/GenBank/DDBJ databases">
        <authorList>
            <person name="Amaro Gonzalez C."/>
        </authorList>
    </citation>
    <scope>NUCLEOTIDE SEQUENCE</scope>
</reference>
<name>A0A0E9T339_ANGAN</name>